<evidence type="ECO:0000259" key="8">
    <source>
        <dbReference type="Pfam" id="PF20148"/>
    </source>
</evidence>
<proteinExistence type="inferred from homology"/>
<feature type="domain" description="Peptidase S8/S53" evidence="7">
    <location>
        <begin position="190"/>
        <end position="443"/>
    </location>
</feature>
<dbReference type="PROSITE" id="PS00138">
    <property type="entry name" value="SUBTILASE_SER"/>
    <property type="match status" value="1"/>
</dbReference>
<dbReference type="SMART" id="SM00612">
    <property type="entry name" value="Kelch"/>
    <property type="match status" value="1"/>
</dbReference>
<dbReference type="Proteomes" id="UP000003860">
    <property type="component" value="Unassembled WGS sequence"/>
</dbReference>
<feature type="active site" description="Charge relay system" evidence="5">
    <location>
        <position position="407"/>
    </location>
</feature>
<comment type="similarity">
    <text evidence="5">Belongs to the peptidase S8 family.</text>
</comment>
<dbReference type="InterPro" id="IPR022398">
    <property type="entry name" value="Peptidase_S8_His-AS"/>
</dbReference>
<dbReference type="InterPro" id="IPR036852">
    <property type="entry name" value="Peptidase_S8/S53_dom_sf"/>
</dbReference>
<dbReference type="Gene3D" id="2.180.10.10">
    <property type="entry name" value="RHS repeat-associated core"/>
    <property type="match status" value="3"/>
</dbReference>
<evidence type="ECO:0000259" key="9">
    <source>
        <dbReference type="Pfam" id="PF22148"/>
    </source>
</evidence>
<dbReference type="GO" id="GO:0004252">
    <property type="term" value="F:serine-type endopeptidase activity"/>
    <property type="evidence" value="ECO:0007669"/>
    <property type="project" value="UniProtKB-UniRule"/>
</dbReference>
<evidence type="ECO:0000256" key="6">
    <source>
        <dbReference type="SAM" id="MobiDB-lite"/>
    </source>
</evidence>
<dbReference type="InterPro" id="IPR015915">
    <property type="entry name" value="Kelch-typ_b-propeller"/>
</dbReference>
<feature type="domain" description="Teneurin-like YD-shell" evidence="10">
    <location>
        <begin position="1272"/>
        <end position="1740"/>
    </location>
</feature>
<evidence type="ECO:0000256" key="1">
    <source>
        <dbReference type="ARBA" id="ARBA00022670"/>
    </source>
</evidence>
<dbReference type="Pfam" id="PF22148">
    <property type="entry name" value="Fervidolysin_NPro-like"/>
    <property type="match status" value="1"/>
</dbReference>
<feature type="domain" description="Teneurin-like YD-shell" evidence="10">
    <location>
        <begin position="1975"/>
        <end position="2084"/>
    </location>
</feature>
<evidence type="ECO:0000256" key="4">
    <source>
        <dbReference type="ARBA" id="ARBA00022825"/>
    </source>
</evidence>
<feature type="domain" description="Fervidolysin-like N-terminal prodomain" evidence="9">
    <location>
        <begin position="70"/>
        <end position="136"/>
    </location>
</feature>
<comment type="caution">
    <text evidence="11">The sequence shown here is derived from an EMBL/GenBank/DDBJ whole genome shotgun (WGS) entry which is preliminary data.</text>
</comment>
<accession>F1TI06</accession>
<dbReference type="Pfam" id="PF00082">
    <property type="entry name" value="Peptidase_S8"/>
    <property type="match status" value="1"/>
</dbReference>
<keyword evidence="2" id="KW-0677">Repeat</keyword>
<dbReference type="InterPro" id="IPR006652">
    <property type="entry name" value="Kelch_1"/>
</dbReference>
<feature type="compositionally biased region" description="Polar residues" evidence="6">
    <location>
        <begin position="52"/>
        <end position="64"/>
    </location>
</feature>
<dbReference type="EMBL" id="ACXX02000018">
    <property type="protein sequence ID" value="EGD45941.1"/>
    <property type="molecule type" value="Genomic_DNA"/>
</dbReference>
<feature type="region of interest" description="Disordered" evidence="6">
    <location>
        <begin position="45"/>
        <end position="65"/>
    </location>
</feature>
<feature type="domain" description="Teneurin-like YD-shell" evidence="10">
    <location>
        <begin position="1773"/>
        <end position="1894"/>
    </location>
</feature>
<feature type="active site" description="Charge relay system" evidence="5">
    <location>
        <position position="256"/>
    </location>
</feature>
<keyword evidence="4 5" id="KW-0720">Serine protease</keyword>
<gene>
    <name evidence="11" type="ORF">Cpap_0544</name>
</gene>
<dbReference type="Pfam" id="PF20148">
    <property type="entry name" value="DUF6531"/>
    <property type="match status" value="1"/>
</dbReference>
<evidence type="ECO:0000256" key="3">
    <source>
        <dbReference type="ARBA" id="ARBA00022801"/>
    </source>
</evidence>
<feature type="domain" description="DUF6531" evidence="8">
    <location>
        <begin position="505"/>
        <end position="575"/>
    </location>
</feature>
<dbReference type="SUPFAM" id="SSF117281">
    <property type="entry name" value="Kelch motif"/>
    <property type="match status" value="1"/>
</dbReference>
<dbReference type="InterPro" id="IPR050708">
    <property type="entry name" value="T6SS_VgrG/RHS"/>
</dbReference>
<dbReference type="InterPro" id="IPR045351">
    <property type="entry name" value="DUF6531"/>
</dbReference>
<evidence type="ECO:0000256" key="5">
    <source>
        <dbReference type="PROSITE-ProRule" id="PRU01240"/>
    </source>
</evidence>
<keyword evidence="3 5" id="KW-0378">Hydrolase</keyword>
<dbReference type="InterPro" id="IPR023828">
    <property type="entry name" value="Peptidase_S8_Ser-AS"/>
</dbReference>
<dbReference type="NCBIfam" id="TIGR03696">
    <property type="entry name" value="Rhs_assc_core"/>
    <property type="match status" value="1"/>
</dbReference>
<dbReference type="CDD" id="cd07473">
    <property type="entry name" value="Peptidases_S8_Subtilisin_like"/>
    <property type="match status" value="1"/>
</dbReference>
<dbReference type="PANTHER" id="PTHR32305">
    <property type="match status" value="1"/>
</dbReference>
<dbReference type="SUPFAM" id="SSF52743">
    <property type="entry name" value="Subtilisin-like"/>
    <property type="match status" value="1"/>
</dbReference>
<dbReference type="eggNOG" id="COG1404">
    <property type="taxonomic scope" value="Bacteria"/>
</dbReference>
<protein>
    <submittedName>
        <fullName evidence="11">YD repeat protein</fullName>
    </submittedName>
</protein>
<evidence type="ECO:0000313" key="12">
    <source>
        <dbReference type="Proteomes" id="UP000003860"/>
    </source>
</evidence>
<dbReference type="Pfam" id="PF01344">
    <property type="entry name" value="Kelch_1"/>
    <property type="match status" value="2"/>
</dbReference>
<sequence>MPKIRAILLTIISVAVLFMGILSVQAALNKNQLIKQDSKSQGVLSVGKKSVESPSTNGKSTSSLSKKDQRLLIKYKDNQSAQTLKSSIKKKIKLSKVEIRKQFKRSRMDVIEVDSNADITKVKEELVKDPNVEYVQTDFELGLLGEQQEDEKYSLQWALENDGQDILGQEGTDGVDINVKEAWSKTKGSEDVVIGVIDTAIDINNPEIKDNIFTNPLEIPGNGIDDDNNGYIDDVNGWDFVNDDNSVNDNTSDENHGTHIAGIIGAKEGNGGIKGIAPNVKILPLKFSEDGKGRTSSVIEAIEYAKKMGVRIINCSFGASNYNPALSDEMKSTGILFVCAAGNNGSAEPIYPAAFELPNVLSVAAVDNKGGLASFSNYNESVDVAAPGVKILSIAANNGYDYYSGTSSAAPQVTGMAALLESYRQSLMPNDIALTIKANAEKSVTDTNIKLANVSEAFDNIKIYSNGAELPVEDSNKKIYDDQELEMLTAGVSKLLVEQLHYGEDGVSAASGNFSRSYVDMSLESPIDGIAVTRTYNSMEVGNYSYFGAGWTFSYSGNITNDDTYFGRVNVMLPGGVRENFVSYGPNTYVSDISNGSKGSILTVENGAYKLTTKDQHVYYFNSNGYLCKIEDENKNAITIEFGAGKIKSVTDQQGRKFEISYNSIGYVDHIMDTSNNRVVTYSYENYRLKSVIDPMNNTIYTYTYDSNGLLSSVKDYSGNTIETITYNSGTTGNKGIVYQNTKYITPQKSNTYTYRYNTSNKTTTITDSNNRVVTKKYDDYQFITSSVDPEGKETKVEYSTSNPFSWNLTDGHYPRNYKPWALSRSNAAIAEYNGKIYYFGGQYYNTEWLYYSSPYSYSCSIYPLSLASASSFDSSTQTWSNFNLPSYFPNGYSQASATVKNGEIYVAGGKSIQKYTLDNYEVGLKSMYKFNPANNVWTKMPDMPHIRYGHELAALDNDLYAIGGQVDNAYNASNLVEKFDGTRWTEVSSTLAPCNALDYGRISVVLGGKLYVRDKNGNLELYDPVNDQWSIFDTNVPVGEMVVANNTIYSVNGRYQTAYKYDINKKCWELMSSSIGIDYNVDVRQAYFNSFRAAVSNGNIYTICGYTTWHSATYNPNTEMAEVFAYLEEPNLYVYQGNYTTTKQVNYYGEEKKVTDRSGNVYQYERDKRGNIIKTINPDGGCEEYTYDSKNNILSEKDAEGKYTFYVYDADGINLLKTAVPLNGTDIYIEGQSDTSKFAITQYVYYSEEERAEKGYTIKGLLKTKKDPNGNSTDYTYDANGNVSTATDAEGNVSKSEYYSTGLIKSAITPKGFRIDYNYDHNGRLEKTVCNGTETTRTTYDAMGRKTQEVLPKQYDESLDNLSTHTYRGNHGVRYTYYSSGKVRTETDAENNTTTYDDYDQYGNLKKETKPNGAIFEYEYDIMNRLSKVYYTDKAGAAKKLLEEYTYNILSGGKTQKIQKTYENSTKAITITYTYDYAGRQIEQLNGDGTKITNEYYKDGEIKSATDPKGNKTEYIYNQIEGSDKYDIVKTPFEEINEVTHYTVSKTYYDKNGNVTKTTVTSNKPGEPEKVKETRYEYDKTNKLIKVTSYNNGAVENIFQYYYDADGNKLRMYQGLTSPLTINGLDSVVPGGDSTYTVTKYDYDTNNRLSKVTDSTGKEDLYDSYDLNGNLAHRTDRNGNSIAMTYDNLNRPMTETVTTADGKGNVSTTYSYDDINRKVTKTRNGETTTLEYDGKGNLLKETVPGSITKQYTYNDNGTRSTFVSQQGTETINDSAYEYDNMGRLRNVKEDGQQVAQYTYDQNGNRSSITYGNNVTVDYTYNLGNRIKTLVNKNADGTALSQFSYTYYLDANEATKTDPQGETAYEYDGLGRLKTTAEPGNVQRAYTYDDRNNRSSVTTSGPLYENMENMSYEYDGLNMLTKATGSHTATYQYDADGIRQSKTVDGLTTTHVLDGTDVAADITGADKTEYVRGINLICMKKNGQMYYYLFDAHGNVVQMVDQNGNIVNNYTYDEWGNTKSQTEGIENPFKYCGEYFDKETGLYYLRARYYDPTIGRFISEDSYWGKDADPLSLNLYTYCYNDPVMNTDPSGNMPVYALRAASGLYNKGTFDDRLASTFTLVANGFGVWTAFHEIAQLNVAKKLHEMGYCSTLEYSITSKTEKNWWGGAKKYEADIVAGNLVWEVKPAGTDGSAQLAKYMKDGNLRAGFTMSPIEDIAVIGNYNMRIVFDNNGLASYSFYKYNDDGKRVGVTSSEVKKAYTKRAVLAMLAAGAITGATIAEDILTGGAGIADDAASALAAAKAAQAILGF</sequence>
<dbReference type="InterPro" id="IPR022385">
    <property type="entry name" value="Rhs_assc_core"/>
</dbReference>
<evidence type="ECO:0000256" key="2">
    <source>
        <dbReference type="ARBA" id="ARBA00022737"/>
    </source>
</evidence>
<dbReference type="InterPro" id="IPR034204">
    <property type="entry name" value="PfSUB1-like_cat_dom"/>
</dbReference>
<reference evidence="11" key="2">
    <citation type="submission" date="2011-01" db="EMBL/GenBank/DDBJ databases">
        <title>The Non-contiguous Finished genome of Clostridium papyrosolvens.</title>
        <authorList>
            <person name="Lucas S."/>
            <person name="Copeland A."/>
            <person name="Lapidus A."/>
            <person name="Cheng J.-F."/>
            <person name="Goodwin L."/>
            <person name="Pitluck S."/>
            <person name="Misra M."/>
            <person name="Chertkov O."/>
            <person name="Detter J.C."/>
            <person name="Han C."/>
            <person name="Tapia R."/>
            <person name="Land M."/>
            <person name="Hauser L."/>
            <person name="Kyrpides N."/>
            <person name="Ivanova N."/>
            <person name="Pagani I."/>
            <person name="Mouttaki H."/>
            <person name="He Z."/>
            <person name="Zhou J."/>
            <person name="Hemme C.L."/>
            <person name="Woyke T."/>
        </authorList>
    </citation>
    <scope>NUCLEOTIDE SEQUENCE [LARGE SCALE GENOMIC DNA]</scope>
    <source>
        <strain evidence="11">DSM 2782</strain>
    </source>
</reference>
<dbReference type="InterPro" id="IPR054399">
    <property type="entry name" value="Fervidolysin-like_N_prodom"/>
</dbReference>
<keyword evidence="1 5" id="KW-0645">Protease</keyword>
<dbReference type="GO" id="GO:0006508">
    <property type="term" value="P:proteolysis"/>
    <property type="evidence" value="ECO:0007669"/>
    <property type="project" value="UniProtKB-KW"/>
</dbReference>
<dbReference type="InterPro" id="IPR000209">
    <property type="entry name" value="Peptidase_S8/S53_dom"/>
</dbReference>
<dbReference type="Gene3D" id="3.90.930.1">
    <property type="match status" value="1"/>
</dbReference>
<feature type="active site" description="Charge relay system" evidence="5">
    <location>
        <position position="198"/>
    </location>
</feature>
<dbReference type="PRINTS" id="PR00723">
    <property type="entry name" value="SUBTILISIN"/>
</dbReference>
<dbReference type="InterPro" id="IPR006530">
    <property type="entry name" value="YD"/>
</dbReference>
<dbReference type="eggNOG" id="COG3209">
    <property type="taxonomic scope" value="Bacteria"/>
</dbReference>
<evidence type="ECO:0000259" key="7">
    <source>
        <dbReference type="Pfam" id="PF00082"/>
    </source>
</evidence>
<dbReference type="PROSITE" id="PS00137">
    <property type="entry name" value="SUBTILASE_HIS"/>
    <property type="match status" value="1"/>
</dbReference>
<dbReference type="Gene3D" id="2.120.10.80">
    <property type="entry name" value="Kelch-type beta propeller"/>
    <property type="match status" value="1"/>
</dbReference>
<dbReference type="RefSeq" id="WP_004622191.1">
    <property type="nucleotide sequence ID" value="NZ_ACXX02000018.1"/>
</dbReference>
<name>F1TI06_9FIRM</name>
<dbReference type="NCBIfam" id="TIGR01643">
    <property type="entry name" value="YD_repeat_2x"/>
    <property type="match status" value="4"/>
</dbReference>
<evidence type="ECO:0000313" key="11">
    <source>
        <dbReference type="EMBL" id="EGD45941.1"/>
    </source>
</evidence>
<keyword evidence="12" id="KW-1185">Reference proteome</keyword>
<organism evidence="11 12">
    <name type="scientific">Ruminiclostridium papyrosolvens DSM 2782</name>
    <dbReference type="NCBI Taxonomy" id="588581"/>
    <lineage>
        <taxon>Bacteria</taxon>
        <taxon>Bacillati</taxon>
        <taxon>Bacillota</taxon>
        <taxon>Clostridia</taxon>
        <taxon>Eubacteriales</taxon>
        <taxon>Oscillospiraceae</taxon>
        <taxon>Ruminiclostridium</taxon>
    </lineage>
</organism>
<evidence type="ECO:0000259" key="10">
    <source>
        <dbReference type="Pfam" id="PF25023"/>
    </source>
</evidence>
<dbReference type="PANTHER" id="PTHR32305:SF17">
    <property type="entry name" value="TRNA NUCLEASE WAPA"/>
    <property type="match status" value="1"/>
</dbReference>
<dbReference type="InterPro" id="IPR056823">
    <property type="entry name" value="TEN-like_YD-shell"/>
</dbReference>
<dbReference type="Pfam" id="PF25023">
    <property type="entry name" value="TEN_YD-shell"/>
    <property type="match status" value="3"/>
</dbReference>
<dbReference type="OrthoDB" id="9771173at2"/>
<dbReference type="STRING" id="588581.Cpap_0544"/>
<dbReference type="PROSITE" id="PS51892">
    <property type="entry name" value="SUBTILASE"/>
    <property type="match status" value="1"/>
</dbReference>
<reference evidence="11" key="1">
    <citation type="submission" date="2009-07" db="EMBL/GenBank/DDBJ databases">
        <authorList>
            <consortium name="US DOE Joint Genome Institute (JGI-PGF)"/>
            <person name="Lucas S."/>
            <person name="Copeland A."/>
            <person name="Lapidus A."/>
            <person name="Glavina del Rio T."/>
            <person name="Tice H."/>
            <person name="Bruce D."/>
            <person name="Goodwin L."/>
            <person name="Pitluck S."/>
            <person name="Larimer F."/>
            <person name="Land M.L."/>
            <person name="Mouttaki H."/>
            <person name="He Z."/>
            <person name="Zhou J."/>
            <person name="Hemme C.L."/>
        </authorList>
    </citation>
    <scope>NUCLEOTIDE SEQUENCE</scope>
    <source>
        <strain evidence="11">DSM 2782</strain>
    </source>
</reference>
<dbReference type="InterPro" id="IPR015500">
    <property type="entry name" value="Peptidase_S8_subtilisin-rel"/>
</dbReference>
<dbReference type="Gene3D" id="3.40.50.200">
    <property type="entry name" value="Peptidase S8/S53 domain"/>
    <property type="match status" value="1"/>
</dbReference>